<feature type="compositionally biased region" description="Polar residues" evidence="1">
    <location>
        <begin position="25"/>
        <end position="34"/>
    </location>
</feature>
<accession>A0A317XSK9</accession>
<evidence type="ECO:0000313" key="3">
    <source>
        <dbReference type="Proteomes" id="UP000246740"/>
    </source>
</evidence>
<sequence>MLGQLVRRSFSSRSAIRAPPAPSSTTMSFANNAPRTAVREGRVAMLPKASEPRPLPSTVSHASTTSAAATGPSTEEIFEVGSVSVPGDEPKVLRVAGK</sequence>
<protein>
    <submittedName>
        <fullName evidence="2">Uncharacterized protein</fullName>
    </submittedName>
</protein>
<proteinExistence type="predicted"/>
<name>A0A317XSK9_9BASI</name>
<dbReference type="OrthoDB" id="2554492at2759"/>
<gene>
    <name evidence="2" type="ORF">BCV70DRAFT_199455</name>
</gene>
<feature type="compositionally biased region" description="Low complexity" evidence="1">
    <location>
        <begin position="57"/>
        <end position="74"/>
    </location>
</feature>
<keyword evidence="3" id="KW-1185">Reference proteome</keyword>
<feature type="compositionally biased region" description="Low complexity" evidence="1">
    <location>
        <begin position="7"/>
        <end position="18"/>
    </location>
</feature>
<dbReference type="AlphaFoldDB" id="A0A317XSK9"/>
<dbReference type="EMBL" id="KZ819191">
    <property type="protein sequence ID" value="PWZ01092.1"/>
    <property type="molecule type" value="Genomic_DNA"/>
</dbReference>
<dbReference type="Proteomes" id="UP000246740">
    <property type="component" value="Unassembled WGS sequence"/>
</dbReference>
<feature type="region of interest" description="Disordered" evidence="1">
    <location>
        <begin position="1"/>
        <end position="74"/>
    </location>
</feature>
<reference evidence="2 3" key="1">
    <citation type="journal article" date="2018" name="Mol. Biol. Evol.">
        <title>Broad Genomic Sampling Reveals a Smut Pathogenic Ancestry of the Fungal Clade Ustilaginomycotina.</title>
        <authorList>
            <person name="Kijpornyongpan T."/>
            <person name="Mondo S.J."/>
            <person name="Barry K."/>
            <person name="Sandor L."/>
            <person name="Lee J."/>
            <person name="Lipzen A."/>
            <person name="Pangilinan J."/>
            <person name="LaButti K."/>
            <person name="Hainaut M."/>
            <person name="Henrissat B."/>
            <person name="Grigoriev I.V."/>
            <person name="Spatafora J.W."/>
            <person name="Aime M.C."/>
        </authorList>
    </citation>
    <scope>NUCLEOTIDE SEQUENCE [LARGE SCALE GENOMIC DNA]</scope>
    <source>
        <strain evidence="2 3">MCA 3645</strain>
    </source>
</reference>
<evidence type="ECO:0000256" key="1">
    <source>
        <dbReference type="SAM" id="MobiDB-lite"/>
    </source>
</evidence>
<organism evidence="2 3">
    <name type="scientific">Testicularia cyperi</name>
    <dbReference type="NCBI Taxonomy" id="1882483"/>
    <lineage>
        <taxon>Eukaryota</taxon>
        <taxon>Fungi</taxon>
        <taxon>Dikarya</taxon>
        <taxon>Basidiomycota</taxon>
        <taxon>Ustilaginomycotina</taxon>
        <taxon>Ustilaginomycetes</taxon>
        <taxon>Ustilaginales</taxon>
        <taxon>Anthracoideaceae</taxon>
        <taxon>Testicularia</taxon>
    </lineage>
</organism>
<dbReference type="InParanoid" id="A0A317XSK9"/>
<evidence type="ECO:0000313" key="2">
    <source>
        <dbReference type="EMBL" id="PWZ01092.1"/>
    </source>
</evidence>